<dbReference type="OrthoDB" id="410219at2759"/>
<evidence type="ECO:0000313" key="2">
    <source>
        <dbReference type="EMBL" id="CAE7366773.1"/>
    </source>
</evidence>
<feature type="region of interest" description="Disordered" evidence="1">
    <location>
        <begin position="462"/>
        <end position="486"/>
    </location>
</feature>
<gene>
    <name evidence="2" type="ORF">SNAT2548_LOCUS19925</name>
</gene>
<feature type="region of interest" description="Disordered" evidence="1">
    <location>
        <begin position="40"/>
        <end position="68"/>
    </location>
</feature>
<protein>
    <recommendedName>
        <fullName evidence="4">Methyltransferase domain-containing protein</fullName>
    </recommendedName>
</protein>
<evidence type="ECO:0000256" key="1">
    <source>
        <dbReference type="SAM" id="MobiDB-lite"/>
    </source>
</evidence>
<evidence type="ECO:0008006" key="4">
    <source>
        <dbReference type="Google" id="ProtNLM"/>
    </source>
</evidence>
<accession>A0A812QEF0</accession>
<dbReference type="Gene3D" id="2.80.10.50">
    <property type="match status" value="1"/>
</dbReference>
<proteinExistence type="predicted"/>
<keyword evidence="3" id="KW-1185">Reference proteome</keyword>
<organism evidence="2 3">
    <name type="scientific">Symbiodinium natans</name>
    <dbReference type="NCBI Taxonomy" id="878477"/>
    <lineage>
        <taxon>Eukaryota</taxon>
        <taxon>Sar</taxon>
        <taxon>Alveolata</taxon>
        <taxon>Dinophyceae</taxon>
        <taxon>Suessiales</taxon>
        <taxon>Symbiodiniaceae</taxon>
        <taxon>Symbiodinium</taxon>
    </lineage>
</organism>
<dbReference type="InterPro" id="IPR029044">
    <property type="entry name" value="Nucleotide-diphossugar_trans"/>
</dbReference>
<comment type="caution">
    <text evidence="2">The sequence shown here is derived from an EMBL/GenBank/DDBJ whole genome shotgun (WGS) entry which is preliminary data.</text>
</comment>
<dbReference type="AlphaFoldDB" id="A0A812QEF0"/>
<dbReference type="Proteomes" id="UP000604046">
    <property type="component" value="Unassembled WGS sequence"/>
</dbReference>
<reference evidence="2" key="1">
    <citation type="submission" date="2021-02" db="EMBL/GenBank/DDBJ databases">
        <authorList>
            <person name="Dougan E. K."/>
            <person name="Rhodes N."/>
            <person name="Thang M."/>
            <person name="Chan C."/>
        </authorList>
    </citation>
    <scope>NUCLEOTIDE SEQUENCE</scope>
</reference>
<dbReference type="EMBL" id="CAJNDS010002192">
    <property type="protein sequence ID" value="CAE7366773.1"/>
    <property type="molecule type" value="Genomic_DNA"/>
</dbReference>
<name>A0A812QEF0_9DINO</name>
<dbReference type="Gene3D" id="3.90.550.10">
    <property type="entry name" value="Spore Coat Polysaccharide Biosynthesis Protein SpsA, Chain A"/>
    <property type="match status" value="1"/>
</dbReference>
<sequence>MPRPSNQCADFCKKFLSSAGVTACALMVLRNLRMTATPTTGDHLNIRGGEPRRSQEMGIDPVDPYPTSPVLPTLSPVRTWQTIPTGPTVPAMDMAFRADLQTIAAATTVAPSPEFRSSMAPQATQVSAPHVERGPAAAVAVTATGFTYNGHFLHNLSSKRPGCRGCCNSGAEVVGCFDVERCALEGPSNGKFALVLSHWGVPSEGMLQSITSMKAAAMAANSADILLIILQKDADRTPHKIQKLLSKWEIKVHVVDWDVPPDSMFYPKHDWCGHQDLIRLHVLGLDAYDAVAYYDADCEFQGDVTPILRCAATGKLLTTNGGVGESLNVGFIAVRPDKRLLEAARIFARKNNFSVQHGWGNSGWKPCGGYFVGGECGQGFLYSLFYSKSPAAQQALKGAGVWQNGIVEAAQVDRCIWNYQTSYQCRTDFNCERVRVHHKPTKERGTDKNECEKLRYRERRKELARKRREQQKLAGVEGQKGSEGSEGILLRHSGGLCLRPSDGDFGEGTLVLLRDCATPPVEHNLRMGPVDADDDDEESLGTVQLRLGRRCSHPRGDDLDVGPEEPRLSFADDCSAPHNFIFKKLKAQLPNGFLLQHTASRSCIHPFEGSEQPRVGTELLLHSDCSVGRRALTFLDGADRGPEARESHESPKVEHHKAPCEYMKGNPQSSRPGKPCIPPAKFWPYKGKTDWRIELGQRILDAVSPVIREDQCDGFFLYGDVTWCNKAFGGGTPALLGLSYGIEERDIWSELISQKKLPTKLYDCFIPPDRSTPIAGIAPNGTRPCKGVENKPCYTTRYESYRICLGAVAGMVDGRKFENLQSHLRGMPPLSVHLKIDTEGAEWPVLDSLITSKEDIAKIRTLDMEVHFGWGNAGDPPALQKLSQKERLMMHVSTMEKLLEGFYCTGSTLEVYRQGWRPKDNCDGGTCNEPPVYVSGGFSMEMFAVSFVNKAMVQ</sequence>
<evidence type="ECO:0000313" key="3">
    <source>
        <dbReference type="Proteomes" id="UP000604046"/>
    </source>
</evidence>